<keyword evidence="3" id="KW-1185">Reference proteome</keyword>
<accession>A0ABT5FZJ4</accession>
<organism evidence="2 3">
    <name type="scientific">Streptomyces gilvifuscus</name>
    <dbReference type="NCBI Taxonomy" id="1550617"/>
    <lineage>
        <taxon>Bacteria</taxon>
        <taxon>Bacillati</taxon>
        <taxon>Actinomycetota</taxon>
        <taxon>Actinomycetes</taxon>
        <taxon>Kitasatosporales</taxon>
        <taxon>Streptomycetaceae</taxon>
        <taxon>Streptomyces</taxon>
    </lineage>
</organism>
<sequence length="178" mass="18086">MRINTVLLSLTALGAASLTVLQPAQSAHASECAGSATALKIINAGRTSFFTRHPSGVVDEATANKNINQAASGLAAKRSNYGTAPGGSVCLNTAMLNGLYNMTAAYTLSISEIAGGSHTAGSRHYNGTAFDVATIGGRTADASNPQTQALMNSCRRAGATQVLGPGDAGHDTHVHCAW</sequence>
<gene>
    <name evidence="2" type="ORF">PO587_26425</name>
</gene>
<dbReference type="RefSeq" id="WP_200698632.1">
    <property type="nucleotide sequence ID" value="NZ_JAQOSK010000011.1"/>
</dbReference>
<evidence type="ECO:0000313" key="3">
    <source>
        <dbReference type="Proteomes" id="UP001221328"/>
    </source>
</evidence>
<proteinExistence type="predicted"/>
<feature type="signal peptide" evidence="1">
    <location>
        <begin position="1"/>
        <end position="29"/>
    </location>
</feature>
<evidence type="ECO:0000313" key="2">
    <source>
        <dbReference type="EMBL" id="MDC2957996.1"/>
    </source>
</evidence>
<evidence type="ECO:0008006" key="4">
    <source>
        <dbReference type="Google" id="ProtNLM"/>
    </source>
</evidence>
<name>A0ABT5FZJ4_9ACTN</name>
<feature type="chain" id="PRO_5045643367" description="Secreted protein" evidence="1">
    <location>
        <begin position="30"/>
        <end position="178"/>
    </location>
</feature>
<dbReference type="Proteomes" id="UP001221328">
    <property type="component" value="Unassembled WGS sequence"/>
</dbReference>
<keyword evidence="1" id="KW-0732">Signal</keyword>
<reference evidence="2 3" key="1">
    <citation type="journal article" date="2015" name="Int. J. Syst. Evol. Microbiol.">
        <title>Streptomyces gilvifuscus sp. nov., an actinomycete that produces antibacterial compounds isolated from soil.</title>
        <authorList>
            <person name="Nguyen T.M."/>
            <person name="Kim J."/>
        </authorList>
    </citation>
    <scope>NUCLEOTIDE SEQUENCE [LARGE SCALE GENOMIC DNA]</scope>
    <source>
        <strain evidence="2 3">T113</strain>
    </source>
</reference>
<dbReference type="EMBL" id="JAQOSK010000011">
    <property type="protein sequence ID" value="MDC2957996.1"/>
    <property type="molecule type" value="Genomic_DNA"/>
</dbReference>
<protein>
    <recommendedName>
        <fullName evidence="4">Secreted protein</fullName>
    </recommendedName>
</protein>
<evidence type="ECO:0000256" key="1">
    <source>
        <dbReference type="SAM" id="SignalP"/>
    </source>
</evidence>
<comment type="caution">
    <text evidence="2">The sequence shown here is derived from an EMBL/GenBank/DDBJ whole genome shotgun (WGS) entry which is preliminary data.</text>
</comment>